<comment type="subcellular location">
    <subcellularLocation>
        <location evidence="1">Cell outer membrane</location>
    </subcellularLocation>
</comment>
<dbReference type="Proteomes" id="UP000191680">
    <property type="component" value="Unassembled WGS sequence"/>
</dbReference>
<dbReference type="SUPFAM" id="SSF49464">
    <property type="entry name" value="Carboxypeptidase regulatory domain-like"/>
    <property type="match status" value="1"/>
</dbReference>
<evidence type="ECO:0000256" key="1">
    <source>
        <dbReference type="ARBA" id="ARBA00004442"/>
    </source>
</evidence>
<dbReference type="Gene3D" id="2.60.40.1120">
    <property type="entry name" value="Carboxypeptidase-like, regulatory domain"/>
    <property type="match status" value="1"/>
</dbReference>
<accession>A0A1V6LW29</accession>
<dbReference type="RefSeq" id="WP_080317895.1">
    <property type="nucleotide sequence ID" value="NZ_MTBC01000001.1"/>
</dbReference>
<dbReference type="GO" id="GO:0009279">
    <property type="term" value="C:cell outer membrane"/>
    <property type="evidence" value="ECO:0007669"/>
    <property type="project" value="UniProtKB-SubCell"/>
</dbReference>
<dbReference type="Pfam" id="PF13715">
    <property type="entry name" value="CarbopepD_reg_2"/>
    <property type="match status" value="1"/>
</dbReference>
<evidence type="ECO:0000256" key="2">
    <source>
        <dbReference type="ARBA" id="ARBA00023136"/>
    </source>
</evidence>
<dbReference type="OrthoDB" id="1453181at2"/>
<reference evidence="4 5" key="1">
    <citation type="submission" date="2016-12" db="EMBL/GenBank/DDBJ databases">
        <authorList>
            <person name="Song W.-J."/>
            <person name="Kurnit D.M."/>
        </authorList>
    </citation>
    <scope>NUCLEOTIDE SEQUENCE [LARGE SCALE GENOMIC DNA]</scope>
    <source>
        <strain evidence="4 5">HSG9</strain>
    </source>
</reference>
<protein>
    <submittedName>
        <fullName evidence="4">TonB-dependent receptor</fullName>
    </submittedName>
</protein>
<comment type="caution">
    <text evidence="4">The sequence shown here is derived from an EMBL/GenBank/DDBJ whole genome shotgun (WGS) entry which is preliminary data.</text>
</comment>
<dbReference type="AlphaFoldDB" id="A0A1V6LW29"/>
<evidence type="ECO:0000313" key="5">
    <source>
        <dbReference type="Proteomes" id="UP000191680"/>
    </source>
</evidence>
<dbReference type="InterPro" id="IPR036942">
    <property type="entry name" value="Beta-barrel_TonB_sf"/>
</dbReference>
<name>A0A1V6LW29_9FLAO</name>
<keyword evidence="4" id="KW-0675">Receptor</keyword>
<proteinExistence type="predicted"/>
<keyword evidence="2" id="KW-0472">Membrane</keyword>
<gene>
    <name evidence="4" type="ORF">BUL40_02220</name>
</gene>
<dbReference type="InterPro" id="IPR008969">
    <property type="entry name" value="CarboxyPept-like_regulatory"/>
</dbReference>
<organism evidence="4 5">
    <name type="scientific">Croceivirga radicis</name>
    <dbReference type="NCBI Taxonomy" id="1929488"/>
    <lineage>
        <taxon>Bacteria</taxon>
        <taxon>Pseudomonadati</taxon>
        <taxon>Bacteroidota</taxon>
        <taxon>Flavobacteriia</taxon>
        <taxon>Flavobacteriales</taxon>
        <taxon>Flavobacteriaceae</taxon>
        <taxon>Croceivirga</taxon>
    </lineage>
</organism>
<keyword evidence="3" id="KW-0998">Cell outer membrane</keyword>
<evidence type="ECO:0000256" key="3">
    <source>
        <dbReference type="ARBA" id="ARBA00023237"/>
    </source>
</evidence>
<dbReference type="Gene3D" id="2.40.170.20">
    <property type="entry name" value="TonB-dependent receptor, beta-barrel domain"/>
    <property type="match status" value="1"/>
</dbReference>
<evidence type="ECO:0000313" key="4">
    <source>
        <dbReference type="EMBL" id="OQD44390.1"/>
    </source>
</evidence>
<dbReference type="SUPFAM" id="SSF56935">
    <property type="entry name" value="Porins"/>
    <property type="match status" value="1"/>
</dbReference>
<sequence>MKYFWIFLYGILCSNLLIAQEFTITGYVYEFTSKKPIENIEVAIDSQLNKVYTNTNGEFILQYKTSEPRIIIDFTHNGYQTKRIEVYLEEEKISLGSIYLKTDITQEQNLNLISLTDLELSDENNNINASQGLLQATRDIFLQRAAFDFGQAFFKVRGYDSQEGTVLLNGISMNKLLNGRPDWNNWGGLNDVTRNQTFTNGLDFNSNAFGNVLGTTNIDTRPSGLRPGIRLTSSFSNRTYTGRLMATYTHQNIETGLAYSVSASKRWAKEGYVDGTLYTANAAFGALEYQFNKKHSLLGTFILAKNTRGRSSAITREVFNLQGKQYNPYWGLQNGKIRNSRTRKIMEPIAMLNYFYAGESFKLSAGASFQTGYNNRSRLAYYNAPNPDPTYYRYLPSYYINNTIGADFTNASLAREGFLKNAQLNWSNLYTANTNPSSGGKAAYVLLDDVNQTNTLNFNTIVNLKLNSAIKLDAGIAYKNNSSTFFAEATDLLGASFHEDIDPFSNTLNNTNGPLQISKGDKFNYHYKLQSNSINAFTQLQGQWKAFDFGLGLALNQLKTQRIGYFQNQRYLENSKGNSTPINFLGLSGKLQLAYKLNGRNWIHLNTASINRAPNLQRLFVNPRENNQIVVNPKVERITATDLSYTFKYPDFDGRITAFYTRFQDLSRVNYFYVDAGVGSDFVQEVVTNMDHLHKGLEIGVSYNASPQVKLSAVANIGRYTYANNPDVTINFDTANADEEPLDVNGFIDLGKANLKDLRLNQGPQKTYSIGIEYRDPRYWWIGATTNYLDENYVGLSSIIRTNSFTLNPETNRPFSSATPEAVANLLNQHKENPFYLLNLVGGKSWLKNGKYISLFISINNLFDTDYISGGYQQSRNGNFEQLQTDNLRDNPSFAPKYWFGFGRSYFINLSFSY</sequence>
<keyword evidence="5" id="KW-1185">Reference proteome</keyword>
<dbReference type="EMBL" id="MTBC01000001">
    <property type="protein sequence ID" value="OQD44390.1"/>
    <property type="molecule type" value="Genomic_DNA"/>
</dbReference>